<dbReference type="CDD" id="cd03429">
    <property type="entry name" value="NUDIX_NADH_pyrophosphatase_Nudt13"/>
    <property type="match status" value="1"/>
</dbReference>
<comment type="similarity">
    <text evidence="3">Belongs to the Nudix hydrolase family. NudC subfamily.</text>
</comment>
<accession>A0ABV9NFJ1</accession>
<sequence>MSPRTAPFAFVGPAPDRADGLRDDAAALERAWPDARVLLVDAAGDMLATADGGAPWPLRGGDLGEAAFARASFLGLDGAVFCFALSLREAEAAGFGVPDAAVRADLRTAAASFSEIDARLFAHARALLHWQARKRFCGVCGGPLTFSRGGHQAGCAACGSTWYPRTDAAIIVAVTDGERLLLGRQASWPAGRYSVIAGFVEPGESLEDAVRREVMEEACIAVEACRYVASQPWPFPASLMVGFRAEAGPAAPRCGAELEDVRWFSAEAIRREVGAGALQLSPRLSISRRLIDDWLAERGVPPDAL</sequence>
<dbReference type="NCBIfam" id="NF001299">
    <property type="entry name" value="PRK00241.1"/>
    <property type="match status" value="1"/>
</dbReference>
<evidence type="ECO:0000256" key="4">
    <source>
        <dbReference type="ARBA" id="ARBA00012381"/>
    </source>
</evidence>
<dbReference type="InterPro" id="IPR015375">
    <property type="entry name" value="NADH_PPase-like_N"/>
</dbReference>
<dbReference type="RefSeq" id="WP_377002628.1">
    <property type="nucleotide sequence ID" value="NZ_JBHSGG010000002.1"/>
</dbReference>
<dbReference type="PANTHER" id="PTHR42904:SF6">
    <property type="entry name" value="NAD-CAPPED RNA HYDROLASE NUDT12"/>
    <property type="match status" value="1"/>
</dbReference>
<dbReference type="InterPro" id="IPR049734">
    <property type="entry name" value="NudC-like_C"/>
</dbReference>
<comment type="cofactor">
    <cofactor evidence="1">
        <name>Mg(2+)</name>
        <dbReference type="ChEBI" id="CHEBI:18420"/>
    </cofactor>
</comment>
<proteinExistence type="inferred from homology"/>
<dbReference type="Pfam" id="PF09296">
    <property type="entry name" value="NUDIX-like"/>
    <property type="match status" value="1"/>
</dbReference>
<dbReference type="Proteomes" id="UP001595892">
    <property type="component" value="Unassembled WGS sequence"/>
</dbReference>
<dbReference type="EC" id="3.6.1.22" evidence="4"/>
<evidence type="ECO:0000256" key="2">
    <source>
        <dbReference type="ARBA" id="ARBA00001947"/>
    </source>
</evidence>
<evidence type="ECO:0000259" key="10">
    <source>
        <dbReference type="PROSITE" id="PS51462"/>
    </source>
</evidence>
<keyword evidence="6 11" id="KW-0378">Hydrolase</keyword>
<dbReference type="InterPro" id="IPR015797">
    <property type="entry name" value="NUDIX_hydrolase-like_dom_sf"/>
</dbReference>
<name>A0ABV9NFJ1_9GAMM</name>
<dbReference type="PROSITE" id="PS51462">
    <property type="entry name" value="NUDIX"/>
    <property type="match status" value="1"/>
</dbReference>
<evidence type="ECO:0000256" key="6">
    <source>
        <dbReference type="ARBA" id="ARBA00022801"/>
    </source>
</evidence>
<evidence type="ECO:0000256" key="5">
    <source>
        <dbReference type="ARBA" id="ARBA00022723"/>
    </source>
</evidence>
<dbReference type="Pfam" id="PF00293">
    <property type="entry name" value="NUDIX"/>
    <property type="match status" value="1"/>
</dbReference>
<keyword evidence="12" id="KW-1185">Reference proteome</keyword>
<keyword evidence="7" id="KW-0460">Magnesium</keyword>
<evidence type="ECO:0000256" key="1">
    <source>
        <dbReference type="ARBA" id="ARBA00001946"/>
    </source>
</evidence>
<feature type="domain" description="Nudix hydrolase" evidence="10">
    <location>
        <begin position="164"/>
        <end position="286"/>
    </location>
</feature>
<keyword evidence="8" id="KW-0520">NAD</keyword>
<dbReference type="SUPFAM" id="SSF55811">
    <property type="entry name" value="Nudix"/>
    <property type="match status" value="1"/>
</dbReference>
<evidence type="ECO:0000256" key="3">
    <source>
        <dbReference type="ARBA" id="ARBA00009595"/>
    </source>
</evidence>
<protein>
    <recommendedName>
        <fullName evidence="4">NAD(+) diphosphatase</fullName>
        <ecNumber evidence="4">3.6.1.22</ecNumber>
    </recommendedName>
</protein>
<evidence type="ECO:0000313" key="11">
    <source>
        <dbReference type="EMBL" id="MFC4726711.1"/>
    </source>
</evidence>
<gene>
    <name evidence="11" type="primary">nudC</name>
    <name evidence="11" type="ORF">ACFO3Q_00770</name>
</gene>
<dbReference type="Gene3D" id="3.90.79.20">
    <property type="match status" value="1"/>
</dbReference>
<dbReference type="EMBL" id="JBHSGG010000002">
    <property type="protein sequence ID" value="MFC4726711.1"/>
    <property type="molecule type" value="Genomic_DNA"/>
</dbReference>
<comment type="cofactor">
    <cofactor evidence="2">
        <name>Zn(2+)</name>
        <dbReference type="ChEBI" id="CHEBI:29105"/>
    </cofactor>
</comment>
<comment type="catalytic activity">
    <reaction evidence="9">
        <text>a 5'-end NAD(+)-phospho-ribonucleoside in mRNA + H2O = a 5'-end phospho-adenosine-phospho-ribonucleoside in mRNA + beta-nicotinamide D-ribonucleotide + 2 H(+)</text>
        <dbReference type="Rhea" id="RHEA:60876"/>
        <dbReference type="Rhea" id="RHEA-COMP:15698"/>
        <dbReference type="Rhea" id="RHEA-COMP:15719"/>
        <dbReference type="ChEBI" id="CHEBI:14649"/>
        <dbReference type="ChEBI" id="CHEBI:15377"/>
        <dbReference type="ChEBI" id="CHEBI:15378"/>
        <dbReference type="ChEBI" id="CHEBI:144029"/>
        <dbReference type="ChEBI" id="CHEBI:144051"/>
    </reaction>
    <physiologicalReaction direction="left-to-right" evidence="9">
        <dbReference type="Rhea" id="RHEA:60877"/>
    </physiologicalReaction>
</comment>
<dbReference type="PANTHER" id="PTHR42904">
    <property type="entry name" value="NUDIX HYDROLASE, NUDC SUBFAMILY"/>
    <property type="match status" value="1"/>
</dbReference>
<comment type="caution">
    <text evidence="11">The sequence shown here is derived from an EMBL/GenBank/DDBJ whole genome shotgun (WGS) entry which is preliminary data.</text>
</comment>
<dbReference type="InterPro" id="IPR000086">
    <property type="entry name" value="NUDIX_hydrolase_dom"/>
</dbReference>
<evidence type="ECO:0000256" key="7">
    <source>
        <dbReference type="ARBA" id="ARBA00022842"/>
    </source>
</evidence>
<reference evidence="12" key="1">
    <citation type="journal article" date="2019" name="Int. J. Syst. Evol. Microbiol.">
        <title>The Global Catalogue of Microorganisms (GCM) 10K type strain sequencing project: providing services to taxonomists for standard genome sequencing and annotation.</title>
        <authorList>
            <consortium name="The Broad Institute Genomics Platform"/>
            <consortium name="The Broad Institute Genome Sequencing Center for Infectious Disease"/>
            <person name="Wu L."/>
            <person name="Ma J."/>
        </authorList>
    </citation>
    <scope>NUCLEOTIDE SEQUENCE [LARGE SCALE GENOMIC DNA]</scope>
    <source>
        <strain evidence="12">CGMCC 1.13574</strain>
    </source>
</reference>
<organism evidence="11 12">
    <name type="scientific">Coralloluteibacterium thermophilum</name>
    <dbReference type="NCBI Taxonomy" id="2707049"/>
    <lineage>
        <taxon>Bacteria</taxon>
        <taxon>Pseudomonadati</taxon>
        <taxon>Pseudomonadota</taxon>
        <taxon>Gammaproteobacteria</taxon>
        <taxon>Lysobacterales</taxon>
        <taxon>Lysobacteraceae</taxon>
        <taxon>Coralloluteibacterium</taxon>
    </lineage>
</organism>
<evidence type="ECO:0000256" key="9">
    <source>
        <dbReference type="ARBA" id="ARBA00023679"/>
    </source>
</evidence>
<evidence type="ECO:0000313" key="12">
    <source>
        <dbReference type="Proteomes" id="UP001595892"/>
    </source>
</evidence>
<dbReference type="GO" id="GO:0016787">
    <property type="term" value="F:hydrolase activity"/>
    <property type="evidence" value="ECO:0007669"/>
    <property type="project" value="UniProtKB-KW"/>
</dbReference>
<dbReference type="Gene3D" id="3.90.79.10">
    <property type="entry name" value="Nucleoside Triphosphate Pyrophosphohydrolase"/>
    <property type="match status" value="1"/>
</dbReference>
<dbReference type="InterPro" id="IPR050241">
    <property type="entry name" value="NAD-cap_RNA_hydrolase_NudC"/>
</dbReference>
<keyword evidence="5" id="KW-0479">Metal-binding</keyword>
<evidence type="ECO:0000256" key="8">
    <source>
        <dbReference type="ARBA" id="ARBA00023027"/>
    </source>
</evidence>